<dbReference type="InterPro" id="IPR000182">
    <property type="entry name" value="GNAT_dom"/>
</dbReference>
<gene>
    <name evidence="4" type="ORF">L1857_10210</name>
</gene>
<dbReference type="PANTHER" id="PTHR43626">
    <property type="entry name" value="ACYL-COA N-ACYLTRANSFERASE"/>
    <property type="match status" value="1"/>
</dbReference>
<dbReference type="SUPFAM" id="SSF55729">
    <property type="entry name" value="Acyl-CoA N-acyltransferases (Nat)"/>
    <property type="match status" value="1"/>
</dbReference>
<keyword evidence="2" id="KW-0012">Acyltransferase</keyword>
<dbReference type="PANTHER" id="PTHR43626:SF4">
    <property type="entry name" value="GCN5-RELATED N-ACETYLTRANSFERASE 2, CHLOROPLASTIC"/>
    <property type="match status" value="1"/>
</dbReference>
<accession>A0ABY4NSW8</accession>
<reference evidence="4" key="1">
    <citation type="submission" date="2022-01" db="EMBL/GenBank/DDBJ databases">
        <title>PSI-footprinting approach for the identification of protein synthesis inhibitor producers.</title>
        <authorList>
            <person name="Handel F."/>
            <person name="Kulik A."/>
            <person name="Wex K.W."/>
            <person name="Berscheid A."/>
            <person name="Saur J.S."/>
            <person name="Winkler A."/>
            <person name="Wibberg D."/>
            <person name="Kalinowski J."/>
            <person name="Broetz-Oesterhelt H."/>
            <person name="Mast Y."/>
        </authorList>
    </citation>
    <scope>NUCLEOTIDE SEQUENCE</scope>
    <source>
        <strain evidence="4">KNN 49.3e</strain>
    </source>
</reference>
<keyword evidence="1" id="KW-0808">Transferase</keyword>
<name>A0ABY4NSW8_9PSEU</name>
<sequence length="140" mass="15394">MADLLVAEEPGPAAAELLALYDSVGWSAYTRDPELLRAAIAGSSYVVTARRAGRLVGLARALSDDATICYLQDVLVHPGEHRRGIGRLLVRAVLDRYAAVRQKVLLTDDEPAQRAFYKALGYTEIRDYGPGTLRSFVRFD</sequence>
<evidence type="ECO:0000313" key="5">
    <source>
        <dbReference type="Proteomes" id="UP000830158"/>
    </source>
</evidence>
<dbReference type="InterPro" id="IPR016181">
    <property type="entry name" value="Acyl_CoA_acyltransferase"/>
</dbReference>
<dbReference type="RefSeq" id="WP_116112280.1">
    <property type="nucleotide sequence ID" value="NZ_CP091196.1"/>
</dbReference>
<proteinExistence type="predicted"/>
<protein>
    <submittedName>
        <fullName evidence="4">GNAT family N-acetyltransferase</fullName>
    </submittedName>
</protein>
<evidence type="ECO:0000256" key="2">
    <source>
        <dbReference type="ARBA" id="ARBA00023315"/>
    </source>
</evidence>
<organism evidence="4 5">
    <name type="scientific">Amycolatopsis thermalba</name>
    <dbReference type="NCBI Taxonomy" id="944492"/>
    <lineage>
        <taxon>Bacteria</taxon>
        <taxon>Bacillati</taxon>
        <taxon>Actinomycetota</taxon>
        <taxon>Actinomycetes</taxon>
        <taxon>Pseudonocardiales</taxon>
        <taxon>Pseudonocardiaceae</taxon>
        <taxon>Amycolatopsis</taxon>
    </lineage>
</organism>
<dbReference type="InterPro" id="IPR045039">
    <property type="entry name" value="NSI-like"/>
</dbReference>
<dbReference type="Gene3D" id="3.40.630.30">
    <property type="match status" value="1"/>
</dbReference>
<keyword evidence="5" id="KW-1185">Reference proteome</keyword>
<evidence type="ECO:0000256" key="1">
    <source>
        <dbReference type="ARBA" id="ARBA00022679"/>
    </source>
</evidence>
<evidence type="ECO:0000259" key="3">
    <source>
        <dbReference type="PROSITE" id="PS51186"/>
    </source>
</evidence>
<dbReference type="EMBL" id="CP091196">
    <property type="protein sequence ID" value="UQS23164.1"/>
    <property type="molecule type" value="Genomic_DNA"/>
</dbReference>
<dbReference type="CDD" id="cd04301">
    <property type="entry name" value="NAT_SF"/>
    <property type="match status" value="1"/>
</dbReference>
<dbReference type="Proteomes" id="UP000830158">
    <property type="component" value="Chromosome"/>
</dbReference>
<feature type="domain" description="N-acetyltransferase" evidence="3">
    <location>
        <begin position="4"/>
        <end position="140"/>
    </location>
</feature>
<evidence type="ECO:0000313" key="4">
    <source>
        <dbReference type="EMBL" id="UQS23164.1"/>
    </source>
</evidence>
<dbReference type="PROSITE" id="PS51186">
    <property type="entry name" value="GNAT"/>
    <property type="match status" value="1"/>
</dbReference>
<dbReference type="Pfam" id="PF00583">
    <property type="entry name" value="Acetyltransf_1"/>
    <property type="match status" value="1"/>
</dbReference>